<dbReference type="EMBL" id="RBZU01000004">
    <property type="protein sequence ID" value="RKP55802.1"/>
    <property type="molecule type" value="Genomic_DNA"/>
</dbReference>
<keyword evidence="2" id="KW-1185">Reference proteome</keyword>
<name>A0A494XZ58_9BURK</name>
<sequence>MGYGSVYEAGYVFAIDDTTATTGSVGGTVLQEEDSPTTVQWAETFTTLDASSLTDGAGNTSTIVHALGTLSGYAAPLCTQVTDGNYTDWYLPAIDELDGGTQAAFTILGPLGLPVATNGMLYWSSTETSVNPGGDAEAVLVDGISTANITSLSYIKSVYASVRCVRALTP</sequence>
<comment type="caution">
    <text evidence="1">The sequence shown here is derived from an EMBL/GenBank/DDBJ whole genome shotgun (WGS) entry which is preliminary data.</text>
</comment>
<protein>
    <recommendedName>
        <fullName evidence="3">DUF1566 domain-containing protein</fullName>
    </recommendedName>
</protein>
<organism evidence="1 2">
    <name type="scientific">Pararobbsia silviterrae</name>
    <dbReference type="NCBI Taxonomy" id="1792498"/>
    <lineage>
        <taxon>Bacteria</taxon>
        <taxon>Pseudomonadati</taxon>
        <taxon>Pseudomonadota</taxon>
        <taxon>Betaproteobacteria</taxon>
        <taxon>Burkholderiales</taxon>
        <taxon>Burkholderiaceae</taxon>
        <taxon>Pararobbsia</taxon>
    </lineage>
</organism>
<reference evidence="1 2" key="1">
    <citation type="submission" date="2018-10" db="EMBL/GenBank/DDBJ databases">
        <title>Robbsia sp. DHC34, isolated from soil.</title>
        <authorList>
            <person name="Gao Z.-H."/>
            <person name="Qiu L.-H."/>
        </authorList>
    </citation>
    <scope>NUCLEOTIDE SEQUENCE [LARGE SCALE GENOMIC DNA]</scope>
    <source>
        <strain evidence="1 2">DHC34</strain>
    </source>
</reference>
<dbReference type="AlphaFoldDB" id="A0A494XZ58"/>
<evidence type="ECO:0000313" key="1">
    <source>
        <dbReference type="EMBL" id="RKP55802.1"/>
    </source>
</evidence>
<accession>A0A494XZ58</accession>
<evidence type="ECO:0008006" key="3">
    <source>
        <dbReference type="Google" id="ProtNLM"/>
    </source>
</evidence>
<dbReference type="Proteomes" id="UP000270342">
    <property type="component" value="Unassembled WGS sequence"/>
</dbReference>
<gene>
    <name evidence="1" type="ORF">D7S86_11335</name>
</gene>
<proteinExistence type="predicted"/>
<evidence type="ECO:0000313" key="2">
    <source>
        <dbReference type="Proteomes" id="UP000270342"/>
    </source>
</evidence>